<feature type="transmembrane region" description="Helical" evidence="6">
    <location>
        <begin position="208"/>
        <end position="231"/>
    </location>
</feature>
<evidence type="ECO:0000313" key="7">
    <source>
        <dbReference type="EMBL" id="AEV67702.1"/>
    </source>
</evidence>
<dbReference type="STRING" id="720554.Clocl_1025"/>
<dbReference type="Proteomes" id="UP000005435">
    <property type="component" value="Chromosome"/>
</dbReference>
<evidence type="ECO:0000256" key="4">
    <source>
        <dbReference type="ARBA" id="ARBA00022989"/>
    </source>
</evidence>
<evidence type="ECO:0000256" key="3">
    <source>
        <dbReference type="ARBA" id="ARBA00022692"/>
    </source>
</evidence>
<evidence type="ECO:0000256" key="2">
    <source>
        <dbReference type="ARBA" id="ARBA00022475"/>
    </source>
</evidence>
<dbReference type="AlphaFoldDB" id="G8LXJ1"/>
<dbReference type="eggNOG" id="COG2244">
    <property type="taxonomic scope" value="Bacteria"/>
</dbReference>
<reference evidence="7 8" key="2">
    <citation type="journal article" date="2012" name="Stand. Genomic Sci.">
        <title>Complete Genome Sequence of Clostridium clariflavum DSM 19732.</title>
        <authorList>
            <person name="Izquierdo J.A."/>
            <person name="Goodwin L."/>
            <person name="Davenport K.W."/>
            <person name="Teshima H."/>
            <person name="Bruce D."/>
            <person name="Detter C."/>
            <person name="Tapia R."/>
            <person name="Han S."/>
            <person name="Land M."/>
            <person name="Hauser L."/>
            <person name="Jeffries C.D."/>
            <person name="Han J."/>
            <person name="Pitluck S."/>
            <person name="Nolan M."/>
            <person name="Chen A."/>
            <person name="Huntemann M."/>
            <person name="Mavromatis K."/>
            <person name="Mikhailova N."/>
            <person name="Liolios K."/>
            <person name="Woyke T."/>
            <person name="Lynd L.R."/>
        </authorList>
    </citation>
    <scope>NUCLEOTIDE SEQUENCE [LARGE SCALE GENOMIC DNA]</scope>
    <source>
        <strain evidence="8">DSM 19732 / NBRC 101661 / EBR45</strain>
    </source>
</reference>
<dbReference type="PANTHER" id="PTHR30250:SF11">
    <property type="entry name" value="O-ANTIGEN TRANSPORTER-RELATED"/>
    <property type="match status" value="1"/>
</dbReference>
<keyword evidence="8" id="KW-1185">Reference proteome</keyword>
<keyword evidence="3 6" id="KW-0812">Transmembrane</keyword>
<feature type="transmembrane region" description="Helical" evidence="6">
    <location>
        <begin position="425"/>
        <end position="445"/>
    </location>
</feature>
<dbReference type="PANTHER" id="PTHR30250">
    <property type="entry name" value="PST FAMILY PREDICTED COLANIC ACID TRANSPORTER"/>
    <property type="match status" value="1"/>
</dbReference>
<name>G8LXJ1_ACECE</name>
<reference evidence="8" key="1">
    <citation type="submission" date="2011-12" db="EMBL/GenBank/DDBJ databases">
        <title>Complete sequence of Clostridium clariflavum DSM 19732.</title>
        <authorList>
            <consortium name="US DOE Joint Genome Institute"/>
            <person name="Lucas S."/>
            <person name="Han J."/>
            <person name="Lapidus A."/>
            <person name="Cheng J.-F."/>
            <person name="Goodwin L."/>
            <person name="Pitluck S."/>
            <person name="Peters L."/>
            <person name="Teshima H."/>
            <person name="Detter J.C."/>
            <person name="Han C."/>
            <person name="Tapia R."/>
            <person name="Land M."/>
            <person name="Hauser L."/>
            <person name="Kyrpides N."/>
            <person name="Ivanova N."/>
            <person name="Pagani I."/>
            <person name="Kitzmiller T."/>
            <person name="Lynd L."/>
            <person name="Izquierdo J."/>
            <person name="Woyke T."/>
        </authorList>
    </citation>
    <scope>NUCLEOTIDE SEQUENCE [LARGE SCALE GENOMIC DNA]</scope>
    <source>
        <strain evidence="8">DSM 19732 / NBRC 101661 / EBR45</strain>
    </source>
</reference>
<feature type="transmembrane region" description="Helical" evidence="6">
    <location>
        <begin position="251"/>
        <end position="274"/>
    </location>
</feature>
<evidence type="ECO:0000256" key="6">
    <source>
        <dbReference type="SAM" id="Phobius"/>
    </source>
</evidence>
<dbReference type="GO" id="GO:0005886">
    <property type="term" value="C:plasma membrane"/>
    <property type="evidence" value="ECO:0007669"/>
    <property type="project" value="UniProtKB-SubCell"/>
</dbReference>
<evidence type="ECO:0000256" key="1">
    <source>
        <dbReference type="ARBA" id="ARBA00004651"/>
    </source>
</evidence>
<dbReference type="InterPro" id="IPR002797">
    <property type="entry name" value="Polysacc_synth"/>
</dbReference>
<feature type="transmembrane region" description="Helical" evidence="6">
    <location>
        <begin position="76"/>
        <end position="98"/>
    </location>
</feature>
<keyword evidence="5 6" id="KW-0472">Membrane</keyword>
<dbReference type="HOGENOM" id="CLU_040791_0_0_9"/>
<evidence type="ECO:0000313" key="8">
    <source>
        <dbReference type="Proteomes" id="UP000005435"/>
    </source>
</evidence>
<feature type="transmembrane region" description="Helical" evidence="6">
    <location>
        <begin position="451"/>
        <end position="476"/>
    </location>
</feature>
<feature type="transmembrane region" description="Helical" evidence="6">
    <location>
        <begin position="334"/>
        <end position="357"/>
    </location>
</feature>
<dbReference type="InterPro" id="IPR050833">
    <property type="entry name" value="Poly_Biosynth_Transport"/>
</dbReference>
<sequence length="496" mass="56160">MGKAITVFSIYIFIPLYIKFLGEESYGLVGFFATLQAALALLGGGFSNSIRREFASGEDNNENRLRKYQLLRSVEALFFLIGMFIILLVWLGTDFIVYQWLKGNSISPDVIKTSIRMMGISIGMHICSNLYTGGLLGLEKHVTFNIIQSIFKLFKGFGAVMVLWLVMPDIRLFLLWNILVDAINLAVIRSVVISALKSDVGLYWNIKLIGNIKSILSYTVGVFFIAIFATINSQLDKVLVSKFLTLAQLGIYSVAFSISQIPTLITTSIVNAIFPTFTYYYSVNEVEKLKTSFKNYYNIFLIFSISIGFFMAFYMKDLLTVWIRNSSVVEQAYIAAIILVLGNTILSLQVIPDNYLLACKNTKIINLRNLLTTPLMFIVMPLLIIKFELIGAAFSYFVITLIGTVFYNNYIYFNFIDKNIPAWIFKYNIIPALIALLMAGISFLINMSLKLSSVFSIILAILSGSLTLLLLLYLYVPDIIMVIYKKVRVLRWFNTL</sequence>
<evidence type="ECO:0000256" key="5">
    <source>
        <dbReference type="ARBA" id="ARBA00023136"/>
    </source>
</evidence>
<keyword evidence="4 6" id="KW-1133">Transmembrane helix</keyword>
<comment type="subcellular location">
    <subcellularLocation>
        <location evidence="1">Cell membrane</location>
        <topology evidence="1">Multi-pass membrane protein</topology>
    </subcellularLocation>
</comment>
<feature type="transmembrane region" description="Helical" evidence="6">
    <location>
        <begin position="28"/>
        <end position="46"/>
    </location>
</feature>
<dbReference type="EMBL" id="CP003065">
    <property type="protein sequence ID" value="AEV67702.1"/>
    <property type="molecule type" value="Genomic_DNA"/>
</dbReference>
<protein>
    <submittedName>
        <fullName evidence="7">Membrane protein involved in the export of O-antigen and teichoic acid</fullName>
    </submittedName>
</protein>
<feature type="transmembrane region" description="Helical" evidence="6">
    <location>
        <begin position="393"/>
        <end position="413"/>
    </location>
</feature>
<accession>G8LXJ1</accession>
<feature type="transmembrane region" description="Helical" evidence="6">
    <location>
        <begin position="295"/>
        <end position="314"/>
    </location>
</feature>
<dbReference type="KEGG" id="ccl:Clocl_1025"/>
<proteinExistence type="predicted"/>
<keyword evidence="2" id="KW-1003">Cell membrane</keyword>
<feature type="transmembrane region" description="Helical" evidence="6">
    <location>
        <begin position="369"/>
        <end position="387"/>
    </location>
</feature>
<feature type="transmembrane region" description="Helical" evidence="6">
    <location>
        <begin position="5"/>
        <end position="22"/>
    </location>
</feature>
<feature type="transmembrane region" description="Helical" evidence="6">
    <location>
        <begin position="173"/>
        <end position="196"/>
    </location>
</feature>
<dbReference type="Pfam" id="PF01943">
    <property type="entry name" value="Polysacc_synt"/>
    <property type="match status" value="1"/>
</dbReference>
<gene>
    <name evidence="7" type="ordered locus">Clocl_1025</name>
</gene>
<feature type="transmembrane region" description="Helical" evidence="6">
    <location>
        <begin position="150"/>
        <end position="167"/>
    </location>
</feature>
<feature type="transmembrane region" description="Helical" evidence="6">
    <location>
        <begin position="118"/>
        <end position="138"/>
    </location>
</feature>
<organism evidence="7 8">
    <name type="scientific">Acetivibrio clariflavus (strain DSM 19732 / NBRC 101661 / EBR45)</name>
    <name type="common">Clostridium clariflavum</name>
    <dbReference type="NCBI Taxonomy" id="720554"/>
    <lineage>
        <taxon>Bacteria</taxon>
        <taxon>Bacillati</taxon>
        <taxon>Bacillota</taxon>
        <taxon>Clostridia</taxon>
        <taxon>Eubacteriales</taxon>
        <taxon>Oscillospiraceae</taxon>
        <taxon>Acetivibrio</taxon>
    </lineage>
</organism>